<accession>A0A1S5R1X8</accession>
<geneLocation type="mitochondrion" evidence="9"/>
<keyword evidence="2" id="KW-0813">Transport</keyword>
<dbReference type="GO" id="GO:0045259">
    <property type="term" value="C:proton-transporting ATP synthase complex"/>
    <property type="evidence" value="ECO:0007669"/>
    <property type="project" value="UniProtKB-KW"/>
</dbReference>
<dbReference type="GeneID" id="35414619"/>
<evidence type="ECO:0000256" key="7">
    <source>
        <dbReference type="ARBA" id="ARBA00023136"/>
    </source>
</evidence>
<keyword evidence="5" id="KW-0406">Ion transport</keyword>
<keyword evidence="6 9" id="KW-0496">Mitochondrion</keyword>
<organism evidence="9">
    <name type="scientific">Cymbomonas tetramitiformis</name>
    <dbReference type="NCBI Taxonomy" id="36881"/>
    <lineage>
        <taxon>Eukaryota</taxon>
        <taxon>Viridiplantae</taxon>
        <taxon>Chlorophyta</taxon>
        <taxon>Pyramimonadophyceae</taxon>
        <taxon>Pyramimonadales</taxon>
        <taxon>Pyramimonadaceae</taxon>
        <taxon>Cymbomonas</taxon>
    </lineage>
</organism>
<evidence type="ECO:0000256" key="6">
    <source>
        <dbReference type="ARBA" id="ARBA00023128"/>
    </source>
</evidence>
<feature type="transmembrane region" description="Helical" evidence="8">
    <location>
        <begin position="30"/>
        <end position="47"/>
    </location>
</feature>
<evidence type="ECO:0000313" key="9">
    <source>
        <dbReference type="EMBL" id="ANA57085.1"/>
    </source>
</evidence>
<dbReference type="Pfam" id="PF05405">
    <property type="entry name" value="Mt_ATP-synt_B"/>
    <property type="match status" value="1"/>
</dbReference>
<sequence>MIEINFNRFFFLLFIVFSSKQILIYNEETIVLLCFIAFIYSFYSQFSDSIKDMLDERNILLEKSLQNFLDLEETFLTELYQEHKKRIKDKDFLLWLSSKLVTFLKEINDAHEKNLEIKNYNLTYNKLQSSARSQNILQEKLQTTIALSFRKTVLEEYQNNATNKLKSTILKQALQLA</sequence>
<name>A0A1S5R1X8_9CHLO</name>
<evidence type="ECO:0000256" key="1">
    <source>
        <dbReference type="ARBA" id="ARBA00004325"/>
    </source>
</evidence>
<gene>
    <name evidence="9" type="primary">atp4</name>
</gene>
<dbReference type="GO" id="GO:0031966">
    <property type="term" value="C:mitochondrial membrane"/>
    <property type="evidence" value="ECO:0007669"/>
    <property type="project" value="UniProtKB-SubCell"/>
</dbReference>
<keyword evidence="3" id="KW-0138">CF(0)</keyword>
<dbReference type="GO" id="GO:0015078">
    <property type="term" value="F:proton transmembrane transporter activity"/>
    <property type="evidence" value="ECO:0007669"/>
    <property type="project" value="InterPro"/>
</dbReference>
<evidence type="ECO:0000256" key="4">
    <source>
        <dbReference type="ARBA" id="ARBA00022781"/>
    </source>
</evidence>
<keyword evidence="8" id="KW-0812">Transmembrane</keyword>
<dbReference type="GO" id="GO:0015986">
    <property type="term" value="P:proton motive force-driven ATP synthesis"/>
    <property type="evidence" value="ECO:0007669"/>
    <property type="project" value="InterPro"/>
</dbReference>
<dbReference type="RefSeq" id="YP_009449541.1">
    <property type="nucleotide sequence ID" value="NC_036614.1"/>
</dbReference>
<evidence type="ECO:0000256" key="3">
    <source>
        <dbReference type="ARBA" id="ARBA00022547"/>
    </source>
</evidence>
<protein>
    <submittedName>
        <fullName evidence="9">ATP synthase F0 subunit beta</fullName>
    </submittedName>
</protein>
<dbReference type="EMBL" id="KX013548">
    <property type="protein sequence ID" value="ANA57085.1"/>
    <property type="molecule type" value="Genomic_DNA"/>
</dbReference>
<evidence type="ECO:0000256" key="5">
    <source>
        <dbReference type="ARBA" id="ARBA00023065"/>
    </source>
</evidence>
<comment type="subcellular location">
    <subcellularLocation>
        <location evidence="1">Mitochondrion membrane</location>
    </subcellularLocation>
</comment>
<keyword evidence="7 8" id="KW-0472">Membrane</keyword>
<dbReference type="InterPro" id="IPR008688">
    <property type="entry name" value="ATP_synth_Bsub_B/MI25"/>
</dbReference>
<evidence type="ECO:0000256" key="8">
    <source>
        <dbReference type="SAM" id="Phobius"/>
    </source>
</evidence>
<reference evidence="9" key="1">
    <citation type="journal article" date="2017" name="J. Phycol.">
        <title>Complete mitochondrial genomes of prasinophyte algae Pyramimonas parkeae and Cymbomonas tetramitiformis.</title>
        <authorList>
            <person name="Satjarak A."/>
            <person name="Burns J.A."/>
            <person name="Kim E."/>
            <person name="Graham L.E."/>
        </authorList>
    </citation>
    <scope>NUCLEOTIDE SEQUENCE</scope>
    <source>
        <strain evidence="9">PLY262</strain>
    </source>
</reference>
<proteinExistence type="predicted"/>
<keyword evidence="8" id="KW-1133">Transmembrane helix</keyword>
<keyword evidence="4" id="KW-0375">Hydrogen ion transport</keyword>
<evidence type="ECO:0000256" key="2">
    <source>
        <dbReference type="ARBA" id="ARBA00022448"/>
    </source>
</evidence>
<dbReference type="AlphaFoldDB" id="A0A1S5R1X8"/>